<dbReference type="AlphaFoldDB" id="A0A918XHA8"/>
<sequence>MKPLNTMTADELAEALDRLTDRCSQDEALRLALHREMCRAAEEEWFFEEPESSVP</sequence>
<protein>
    <submittedName>
        <fullName evidence="1">Uncharacterized protein</fullName>
    </submittedName>
</protein>
<dbReference type="Proteomes" id="UP000654947">
    <property type="component" value="Unassembled WGS sequence"/>
</dbReference>
<name>A0A918XHA8_9ACTN</name>
<evidence type="ECO:0000313" key="1">
    <source>
        <dbReference type="EMBL" id="GHD31983.1"/>
    </source>
</evidence>
<keyword evidence="2" id="KW-1185">Reference proteome</keyword>
<gene>
    <name evidence="1" type="ORF">GCM10007147_35140</name>
</gene>
<comment type="caution">
    <text evidence="1">The sequence shown here is derived from an EMBL/GenBank/DDBJ whole genome shotgun (WGS) entry which is preliminary data.</text>
</comment>
<reference evidence="1 2" key="1">
    <citation type="journal article" date="2014" name="Int. J. Syst. Evol. Microbiol.">
        <title>Complete genome sequence of Corynebacterium casei LMG S-19264T (=DSM 44701T), isolated from a smear-ripened cheese.</title>
        <authorList>
            <consortium name="US DOE Joint Genome Institute (JGI-PGF)"/>
            <person name="Walter F."/>
            <person name="Albersmeier A."/>
            <person name="Kalinowski J."/>
            <person name="Ruckert C."/>
        </authorList>
    </citation>
    <scope>NUCLEOTIDE SEQUENCE [LARGE SCALE GENOMIC DNA]</scope>
    <source>
        <strain evidence="1 2">KCTC 19473</strain>
    </source>
</reference>
<dbReference type="EMBL" id="BMXL01000022">
    <property type="protein sequence ID" value="GHD31983.1"/>
    <property type="molecule type" value="Genomic_DNA"/>
</dbReference>
<accession>A0A918XHA8</accession>
<proteinExistence type="predicted"/>
<evidence type="ECO:0000313" key="2">
    <source>
        <dbReference type="Proteomes" id="UP000654947"/>
    </source>
</evidence>
<dbReference type="RefSeq" id="WP_017578021.1">
    <property type="nucleotide sequence ID" value="NZ_BMXL01000022.1"/>
</dbReference>
<organism evidence="1 2">
    <name type="scientific">Nocardiopsis kunsanensis</name>
    <dbReference type="NCBI Taxonomy" id="141693"/>
    <lineage>
        <taxon>Bacteria</taxon>
        <taxon>Bacillati</taxon>
        <taxon>Actinomycetota</taxon>
        <taxon>Actinomycetes</taxon>
        <taxon>Streptosporangiales</taxon>
        <taxon>Nocardiopsidaceae</taxon>
        <taxon>Nocardiopsis</taxon>
    </lineage>
</organism>